<reference evidence="3" key="1">
    <citation type="journal article" date="2019" name="Int. J. Syst. Evol. Microbiol.">
        <title>The Global Catalogue of Microorganisms (GCM) 10K type strain sequencing project: providing services to taxonomists for standard genome sequencing and annotation.</title>
        <authorList>
            <consortium name="The Broad Institute Genomics Platform"/>
            <consortium name="The Broad Institute Genome Sequencing Center for Infectious Disease"/>
            <person name="Wu L."/>
            <person name="Ma J."/>
        </authorList>
    </citation>
    <scope>NUCLEOTIDE SEQUENCE [LARGE SCALE GENOMIC DNA]</scope>
    <source>
        <strain evidence="3">CCUG 63682</strain>
    </source>
</reference>
<keyword evidence="1" id="KW-1133">Transmembrane helix</keyword>
<keyword evidence="3" id="KW-1185">Reference proteome</keyword>
<accession>A0ABV9N1T9</accession>
<dbReference type="EMBL" id="JBHSGP010000004">
    <property type="protein sequence ID" value="MFC4720938.1"/>
    <property type="molecule type" value="Genomic_DNA"/>
</dbReference>
<proteinExistence type="predicted"/>
<feature type="transmembrane region" description="Helical" evidence="1">
    <location>
        <begin position="12"/>
        <end position="29"/>
    </location>
</feature>
<keyword evidence="1" id="KW-0472">Membrane</keyword>
<protein>
    <submittedName>
        <fullName evidence="2">DUF6090 family protein</fullName>
    </submittedName>
</protein>
<evidence type="ECO:0000313" key="3">
    <source>
        <dbReference type="Proteomes" id="UP001595953"/>
    </source>
</evidence>
<dbReference type="Proteomes" id="UP001595953">
    <property type="component" value="Unassembled WGS sequence"/>
</dbReference>
<dbReference type="RefSeq" id="WP_387960166.1">
    <property type="nucleotide sequence ID" value="NZ_JBHSGP010000004.1"/>
</dbReference>
<keyword evidence="1" id="KW-0812">Transmembrane</keyword>
<evidence type="ECO:0000256" key="1">
    <source>
        <dbReference type="SAM" id="Phobius"/>
    </source>
</evidence>
<dbReference type="InterPro" id="IPR045749">
    <property type="entry name" value="DUF6090"/>
</dbReference>
<comment type="caution">
    <text evidence="2">The sequence shown here is derived from an EMBL/GenBank/DDBJ whole genome shotgun (WGS) entry which is preliminary data.</text>
</comment>
<dbReference type="Pfam" id="PF19578">
    <property type="entry name" value="DUF6090"/>
    <property type="match status" value="1"/>
</dbReference>
<name>A0ABV9N1T9_9FLAO</name>
<gene>
    <name evidence="2" type="ORF">ACFO5O_01285</name>
</gene>
<sequence length="252" mass="29190">MENKTGKYLKYAIGEIVLVMVGILLALQVNNWNEGRKDHTKEQHILSQLKDEYHANLLQLEQKIKHRQKIIEAATKTLQYIDEPFGVETDSLNAQLNILIGSPAFKPIENNLINSGNILLIQNEKLNQLLTTWPTEVLDIQIIESIWFTTMWESVIPLYSDYGILREGFYKWWNDEQNLKWILEGTNVNPFQQPKSSKSLQTREILKQKELEGIISVAVSVNYAANLQSQVVRNRILEILELLNHEIIVEIE</sequence>
<evidence type="ECO:0000313" key="2">
    <source>
        <dbReference type="EMBL" id="MFC4720938.1"/>
    </source>
</evidence>
<organism evidence="2 3">
    <name type="scientific">Geojedonia litorea</name>
    <dbReference type="NCBI Taxonomy" id="1268269"/>
    <lineage>
        <taxon>Bacteria</taxon>
        <taxon>Pseudomonadati</taxon>
        <taxon>Bacteroidota</taxon>
        <taxon>Flavobacteriia</taxon>
        <taxon>Flavobacteriales</taxon>
        <taxon>Flavobacteriaceae</taxon>
        <taxon>Geojedonia</taxon>
    </lineage>
</organism>